<dbReference type="Pfam" id="PF02515">
    <property type="entry name" value="CoA_transf_3"/>
    <property type="match status" value="1"/>
</dbReference>
<sequence length="401" mass="44562">MGIRPLEGYRVFDFTVAKSGPYCTAILADFGAEVIHIENPARPDPVRAMKPGYDGTSTEYLNIHRGKKSVQINAKTEAGRELAYKLLKKCDVFVENGKPGSAEKMGLGYKTVKAVKPDIVYASISGFGQDGPYRDRAAFDTVVQAMSGFMSLTGPLGGPFTKAGPSMSDMITGIMTALGVAMGLLRREKTGEGTYLDASMFDIYTSLMEAAIADYVNAGVIRRPIGNRHPSNSIAEPVRCKDSEFILQMFGDEMHRRFFAEFDMPDLTKDERFKDGASRVANRDVLIDEYVNPALANYTMAECREKLTRAKCPFGEMNTIEQLVEDPQFRHRECMIPVTDSKNGTYQIYGSPFKFNNFDMPRKTFAAQAGEHNVSVLRDVLDMKDNEIKDIFGRMGVNVDI</sequence>
<keyword evidence="1" id="KW-0808">Transferase</keyword>
<dbReference type="PANTHER" id="PTHR48207">
    <property type="entry name" value="SUCCINATE--HYDROXYMETHYLGLUTARATE COA-TRANSFERASE"/>
    <property type="match status" value="1"/>
</dbReference>
<dbReference type="SUPFAM" id="SSF89796">
    <property type="entry name" value="CoA-transferase family III (CaiB/BaiF)"/>
    <property type="match status" value="1"/>
</dbReference>
<dbReference type="PANTHER" id="PTHR48207:SF3">
    <property type="entry name" value="SUCCINATE--HYDROXYMETHYLGLUTARATE COA-TRANSFERASE"/>
    <property type="match status" value="1"/>
</dbReference>
<dbReference type="InterPro" id="IPR023606">
    <property type="entry name" value="CoA-Trfase_III_dom_1_sf"/>
</dbReference>
<evidence type="ECO:0000313" key="3">
    <source>
        <dbReference type="Proteomes" id="UP001600941"/>
    </source>
</evidence>
<dbReference type="Gene3D" id="3.30.1540.10">
    <property type="entry name" value="formyl-coa transferase, domain 3"/>
    <property type="match status" value="1"/>
</dbReference>
<dbReference type="Gene3D" id="3.40.50.10540">
    <property type="entry name" value="Crotonobetainyl-coa:carnitine coa-transferase, domain 1"/>
    <property type="match status" value="1"/>
</dbReference>
<organism evidence="2 3">
    <name type="scientific">Blautia parvula</name>
    <dbReference type="NCBI Taxonomy" id="2877527"/>
    <lineage>
        <taxon>Bacteria</taxon>
        <taxon>Bacillati</taxon>
        <taxon>Bacillota</taxon>
        <taxon>Clostridia</taxon>
        <taxon>Lachnospirales</taxon>
        <taxon>Lachnospiraceae</taxon>
        <taxon>Blautia</taxon>
    </lineage>
</organism>
<dbReference type="RefSeq" id="WP_103732337.1">
    <property type="nucleotide sequence ID" value="NZ_AP031413.1"/>
</dbReference>
<gene>
    <name evidence="2" type="ORF">K340107D12_21090</name>
</gene>
<dbReference type="InterPro" id="IPR003673">
    <property type="entry name" value="CoA-Trfase_fam_III"/>
</dbReference>
<proteinExistence type="predicted"/>
<reference evidence="2 3" key="1">
    <citation type="submission" date="2024-04" db="EMBL/GenBank/DDBJ databases">
        <title>Defined microbial consortia suppress multidrug-resistant proinflammatory Enterobacteriaceae via ecological control.</title>
        <authorList>
            <person name="Furuichi M."/>
            <person name="Kawaguchi T."/>
            <person name="Pust M."/>
            <person name="Yasuma K."/>
            <person name="Plichta D."/>
            <person name="Hasegawa N."/>
            <person name="Ohya T."/>
            <person name="Bhattarai S."/>
            <person name="Sasajima S."/>
            <person name="Aoto Y."/>
            <person name="Tuganbaev T."/>
            <person name="Yaginuma M."/>
            <person name="Ueda M."/>
            <person name="Okahashi N."/>
            <person name="Amafuji K."/>
            <person name="Kiridooshi Y."/>
            <person name="Sugita K."/>
            <person name="Strazar M."/>
            <person name="Skelly A."/>
            <person name="Suda W."/>
            <person name="Hattori M."/>
            <person name="Nakamoto N."/>
            <person name="Caballero S."/>
            <person name="Norman J."/>
            <person name="Olle B."/>
            <person name="Tanoue T."/>
            <person name="Arita M."/>
            <person name="Bucci V."/>
            <person name="Atarashi K."/>
            <person name="Xavier R."/>
            <person name="Honda K."/>
        </authorList>
    </citation>
    <scope>NUCLEOTIDE SEQUENCE [LARGE SCALE GENOMIC DNA]</scope>
    <source>
        <strain evidence="3">k34-0107-D12</strain>
    </source>
</reference>
<comment type="caution">
    <text evidence="2">The sequence shown here is derived from an EMBL/GenBank/DDBJ whole genome shotgun (WGS) entry which is preliminary data.</text>
</comment>
<accession>A0ABQ0BRY4</accession>
<dbReference type="InterPro" id="IPR044855">
    <property type="entry name" value="CoA-Trfase_III_dom3_sf"/>
</dbReference>
<dbReference type="InterPro" id="IPR050483">
    <property type="entry name" value="CoA-transferase_III_domain"/>
</dbReference>
<evidence type="ECO:0000313" key="2">
    <source>
        <dbReference type="EMBL" id="GAA6499293.1"/>
    </source>
</evidence>
<protein>
    <submittedName>
        <fullName evidence="2">CaiB/BaiF CoA-transferase family protein</fullName>
    </submittedName>
</protein>
<evidence type="ECO:0000256" key="1">
    <source>
        <dbReference type="ARBA" id="ARBA00022679"/>
    </source>
</evidence>
<keyword evidence="3" id="KW-1185">Reference proteome</keyword>
<dbReference type="EMBL" id="BAABZQ010000001">
    <property type="protein sequence ID" value="GAA6499293.1"/>
    <property type="molecule type" value="Genomic_DNA"/>
</dbReference>
<dbReference type="Proteomes" id="UP001600941">
    <property type="component" value="Unassembled WGS sequence"/>
</dbReference>
<name>A0ABQ0BRY4_9FIRM</name>